<dbReference type="PANTHER" id="PTHR43294">
    <property type="entry name" value="SODIUM/POTASSIUM-TRANSPORTING ATPASE SUBUNIT ALPHA"/>
    <property type="match status" value="1"/>
</dbReference>
<dbReference type="GO" id="GO:0046872">
    <property type="term" value="F:metal ion binding"/>
    <property type="evidence" value="ECO:0007669"/>
    <property type="project" value="UniProtKB-KW"/>
</dbReference>
<evidence type="ECO:0000259" key="24">
    <source>
        <dbReference type="SMART" id="SM00831"/>
    </source>
</evidence>
<dbReference type="InterPro" id="IPR004014">
    <property type="entry name" value="ATPase_P-typ_cation-transptr_N"/>
</dbReference>
<dbReference type="GO" id="GO:0030007">
    <property type="term" value="P:intracellular potassium ion homeostasis"/>
    <property type="evidence" value="ECO:0007669"/>
    <property type="project" value="TreeGrafter"/>
</dbReference>
<dbReference type="InterPro" id="IPR023298">
    <property type="entry name" value="ATPase_P-typ_TM_dom_sf"/>
</dbReference>
<dbReference type="PROSITE" id="PS00154">
    <property type="entry name" value="ATPASE_E1_E2"/>
    <property type="match status" value="1"/>
</dbReference>
<dbReference type="SFLD" id="SFLDS00003">
    <property type="entry name" value="Haloacid_Dehalogenase"/>
    <property type="match status" value="1"/>
</dbReference>
<protein>
    <recommendedName>
        <fullName evidence="22">Sodium/potassium-transporting ATPase subunit alpha</fullName>
    </recommendedName>
</protein>
<dbReference type="GO" id="GO:1902600">
    <property type="term" value="P:proton transmembrane transport"/>
    <property type="evidence" value="ECO:0007669"/>
    <property type="project" value="TreeGrafter"/>
</dbReference>
<dbReference type="FunFam" id="3.40.50.1000:FF:000004">
    <property type="entry name" value="Sodium/potassium-transporting ATPase subunit alpha"/>
    <property type="match status" value="1"/>
</dbReference>
<dbReference type="GO" id="GO:0005886">
    <property type="term" value="C:plasma membrane"/>
    <property type="evidence" value="ECO:0007669"/>
    <property type="project" value="UniProtKB-SubCell"/>
</dbReference>
<dbReference type="Pfam" id="PF00122">
    <property type="entry name" value="E1-E2_ATPase"/>
    <property type="match status" value="1"/>
</dbReference>
<organism evidence="25 26">
    <name type="scientific">Oreochromis niloticus</name>
    <name type="common">Nile tilapia</name>
    <name type="synonym">Tilapia nilotica</name>
    <dbReference type="NCBI Taxonomy" id="8128"/>
    <lineage>
        <taxon>Eukaryota</taxon>
        <taxon>Metazoa</taxon>
        <taxon>Chordata</taxon>
        <taxon>Craniata</taxon>
        <taxon>Vertebrata</taxon>
        <taxon>Euteleostomi</taxon>
        <taxon>Actinopterygii</taxon>
        <taxon>Neopterygii</taxon>
        <taxon>Teleostei</taxon>
        <taxon>Neoteleostei</taxon>
        <taxon>Acanthomorphata</taxon>
        <taxon>Ovalentaria</taxon>
        <taxon>Cichlomorphae</taxon>
        <taxon>Cichliformes</taxon>
        <taxon>Cichlidae</taxon>
        <taxon>African cichlids</taxon>
        <taxon>Pseudocrenilabrinae</taxon>
        <taxon>Oreochromini</taxon>
        <taxon>Oreochromis</taxon>
    </lineage>
</organism>
<keyword evidence="7" id="KW-0740">Sodium/potassium transport</keyword>
<keyword evidence="6" id="KW-0597">Phosphoprotein</keyword>
<dbReference type="AlphaFoldDB" id="A0A669CDI2"/>
<dbReference type="Gene3D" id="3.40.50.1000">
    <property type="entry name" value="HAD superfamily/HAD-like"/>
    <property type="match status" value="1"/>
</dbReference>
<dbReference type="GO" id="GO:1990573">
    <property type="term" value="P:potassium ion import across plasma membrane"/>
    <property type="evidence" value="ECO:0007669"/>
    <property type="project" value="TreeGrafter"/>
</dbReference>
<evidence type="ECO:0000256" key="12">
    <source>
        <dbReference type="ARBA" id="ARBA00022842"/>
    </source>
</evidence>
<keyword evidence="11 22" id="KW-0067">ATP-binding</keyword>
<evidence type="ECO:0000256" key="17">
    <source>
        <dbReference type="ARBA" id="ARBA00023065"/>
    </source>
</evidence>
<dbReference type="SUPFAM" id="SSF81660">
    <property type="entry name" value="Metal cation-transporting ATPase, ATP-binding domain N"/>
    <property type="match status" value="1"/>
</dbReference>
<dbReference type="SUPFAM" id="SSF81665">
    <property type="entry name" value="Calcium ATPase, transmembrane domain M"/>
    <property type="match status" value="1"/>
</dbReference>
<dbReference type="Proteomes" id="UP000005207">
    <property type="component" value="Linkage group LG18"/>
</dbReference>
<keyword evidence="16" id="KW-0915">Sodium</keyword>
<keyword evidence="26" id="KW-1185">Reference proteome</keyword>
<dbReference type="InterPro" id="IPR050510">
    <property type="entry name" value="Cation_transp_ATPase_P-type"/>
</dbReference>
<dbReference type="InterPro" id="IPR005775">
    <property type="entry name" value="P-type_ATPase_IIC"/>
</dbReference>
<evidence type="ECO:0000256" key="6">
    <source>
        <dbReference type="ARBA" id="ARBA00022553"/>
    </source>
</evidence>
<keyword evidence="9 22" id="KW-0479">Metal-binding</keyword>
<evidence type="ECO:0000256" key="15">
    <source>
        <dbReference type="ARBA" id="ARBA00022989"/>
    </source>
</evidence>
<evidence type="ECO:0000313" key="25">
    <source>
        <dbReference type="Ensembl" id="ENSONIP00000046260.1"/>
    </source>
</evidence>
<keyword evidence="18 22" id="KW-0472">Membrane</keyword>
<dbReference type="Ensembl" id="ENSONIT00000072919.1">
    <property type="protein sequence ID" value="ENSONIP00000046260.1"/>
    <property type="gene ID" value="ENSONIG00000015107.2"/>
</dbReference>
<dbReference type="CDD" id="cd02608">
    <property type="entry name" value="P-type_ATPase_Na-K_like"/>
    <property type="match status" value="1"/>
</dbReference>
<dbReference type="SFLD" id="SFLDF00027">
    <property type="entry name" value="p-type_atpase"/>
    <property type="match status" value="1"/>
</dbReference>
<dbReference type="Gene3D" id="3.40.1110.10">
    <property type="entry name" value="Calcium-transporting ATPase, cytoplasmic domain N"/>
    <property type="match status" value="1"/>
</dbReference>
<keyword evidence="5 22" id="KW-0633">Potassium transport</keyword>
<evidence type="ECO:0000256" key="20">
    <source>
        <dbReference type="ARBA" id="ARBA00037422"/>
    </source>
</evidence>
<dbReference type="InterPro" id="IPR036412">
    <property type="entry name" value="HAD-like_sf"/>
</dbReference>
<keyword evidence="14" id="KW-1278">Translocase</keyword>
<dbReference type="Pfam" id="PF13246">
    <property type="entry name" value="Cation_ATPase"/>
    <property type="match status" value="1"/>
</dbReference>
<gene>
    <name evidence="25" type="primary">ATP1A2</name>
    <name evidence="25" type="synonym">atp1a2a</name>
</gene>
<feature type="compositionally biased region" description="Polar residues" evidence="23">
    <location>
        <begin position="202"/>
        <end position="217"/>
    </location>
</feature>
<feature type="region of interest" description="Disordered" evidence="23">
    <location>
        <begin position="202"/>
        <end position="221"/>
    </location>
</feature>
<keyword evidence="17 22" id="KW-0406">Ion transport</keyword>
<feature type="transmembrane region" description="Helical" evidence="22">
    <location>
        <begin position="838"/>
        <end position="859"/>
    </location>
</feature>
<comment type="subcellular location">
    <subcellularLocation>
        <location evidence="1 22">Cell membrane</location>
        <topology evidence="1 22">Multi-pass membrane protein</topology>
    </subcellularLocation>
</comment>
<proteinExistence type="inferred from homology"/>
<evidence type="ECO:0000256" key="21">
    <source>
        <dbReference type="ARBA" id="ARBA00038795"/>
    </source>
</evidence>
<evidence type="ECO:0000256" key="23">
    <source>
        <dbReference type="SAM" id="MobiDB-lite"/>
    </source>
</evidence>
<evidence type="ECO:0000256" key="13">
    <source>
        <dbReference type="ARBA" id="ARBA00022958"/>
    </source>
</evidence>
<dbReference type="GO" id="GO:0005391">
    <property type="term" value="F:P-type sodium:potassium-exchanging transporter activity"/>
    <property type="evidence" value="ECO:0007669"/>
    <property type="project" value="TreeGrafter"/>
</dbReference>
<evidence type="ECO:0000256" key="7">
    <source>
        <dbReference type="ARBA" id="ARBA00022607"/>
    </source>
</evidence>
<keyword evidence="8 22" id="KW-0812">Transmembrane</keyword>
<evidence type="ECO:0000256" key="2">
    <source>
        <dbReference type="ARBA" id="ARBA00006934"/>
    </source>
</evidence>
<evidence type="ECO:0000256" key="1">
    <source>
        <dbReference type="ARBA" id="ARBA00004651"/>
    </source>
</evidence>
<feature type="transmembrane region" description="Helical" evidence="22">
    <location>
        <begin position="279"/>
        <end position="303"/>
    </location>
</feature>
<comment type="similarity">
    <text evidence="2 22">Belongs to the cation transport ATPase (P-type) (TC 3.A.3) family. Type IIC subfamily.</text>
</comment>
<keyword evidence="3 22" id="KW-0813">Transport</keyword>
<evidence type="ECO:0000256" key="14">
    <source>
        <dbReference type="ARBA" id="ARBA00022967"/>
    </source>
</evidence>
<evidence type="ECO:0000256" key="22">
    <source>
        <dbReference type="RuleBase" id="RU362084"/>
    </source>
</evidence>
<evidence type="ECO:0000256" key="8">
    <source>
        <dbReference type="ARBA" id="ARBA00022692"/>
    </source>
</evidence>
<dbReference type="OMA" id="PGMREMV"/>
<dbReference type="GO" id="GO:0036376">
    <property type="term" value="P:sodium ion export across plasma membrane"/>
    <property type="evidence" value="ECO:0007669"/>
    <property type="project" value="TreeGrafter"/>
</dbReference>
<dbReference type="NCBIfam" id="TIGR01494">
    <property type="entry name" value="ATPase_P-type"/>
    <property type="match status" value="2"/>
</dbReference>
<evidence type="ECO:0000256" key="5">
    <source>
        <dbReference type="ARBA" id="ARBA00022538"/>
    </source>
</evidence>
<evidence type="ECO:0000256" key="9">
    <source>
        <dbReference type="ARBA" id="ARBA00022723"/>
    </source>
</evidence>
<dbReference type="InParanoid" id="A0A669CDI2"/>
<dbReference type="InterPro" id="IPR023299">
    <property type="entry name" value="ATPase_P-typ_cyto_dom_N"/>
</dbReference>
<reference evidence="25" key="3">
    <citation type="submission" date="2025-09" db="UniProtKB">
        <authorList>
            <consortium name="Ensembl"/>
        </authorList>
    </citation>
    <scope>IDENTIFICATION</scope>
</reference>
<comment type="caution">
    <text evidence="22">Lacks conserved residue(s) required for the propagation of feature annotation.</text>
</comment>
<feature type="transmembrane region" description="Helical" evidence="22">
    <location>
        <begin position="309"/>
        <end position="332"/>
    </location>
</feature>
<dbReference type="Gene3D" id="1.20.1110.10">
    <property type="entry name" value="Calcium-transporting ATPase, transmembrane domain"/>
    <property type="match status" value="1"/>
</dbReference>
<evidence type="ECO:0000256" key="10">
    <source>
        <dbReference type="ARBA" id="ARBA00022741"/>
    </source>
</evidence>
<dbReference type="PANTHER" id="PTHR43294:SF22">
    <property type="entry name" value="SODIUM_POTASSIUM-TRANSPORTING ATPASE SUBUNIT ALPHA"/>
    <property type="match status" value="1"/>
</dbReference>
<dbReference type="InterPro" id="IPR059000">
    <property type="entry name" value="ATPase_P-type_domA"/>
</dbReference>
<keyword evidence="4" id="KW-1003">Cell membrane</keyword>
<evidence type="ECO:0000256" key="18">
    <source>
        <dbReference type="ARBA" id="ARBA00023136"/>
    </source>
</evidence>
<feature type="transmembrane region" description="Helical" evidence="22">
    <location>
        <begin position="84"/>
        <end position="106"/>
    </location>
</feature>
<evidence type="ECO:0000256" key="4">
    <source>
        <dbReference type="ARBA" id="ARBA00022475"/>
    </source>
</evidence>
<sequence length="1049" mass="115652">MGKGCGAENGGKRNKKGKDLDELKKEVALDDHKIDLDDLGKRYAVDLRLGLTNARAVENLARDGPNTLTPPPTTPEWVKFCRQLFGGFSILLWIGAILCFLAYSIQVATEEEPPNDNLYLGVVLAAVVIVTGCFSYFQEAKSSRIMDSFKKMVPQQAMVIREGEKMQINADLVVLGDLVEIKGGDRVPADLRVISSSGCKVDNSSLTGESEPQTRSPEFTHENPLETRNICFFSTNCVEGTARGIVIATGDRTVMGRIATLASELEVRQTPISIEIEHFIQIITGVAVFLGVSFFILSLILGYTWLEAVIFLIGIIVANVPEGLLATVTVCLTLTAKRMAKKNCLVKNLEAVETLGSTSTICSDKTGTLTQNRMTVAHMWFDNQIHDADTTEDQTGLGFDKSSPTWAALSRVAGLCNRAVFKPGQEHLPTRETAGDASESALLKCIEVCCGSVRDMRAANPKVAEIPFNSTNKYQLSIHEAEDNPSGHILVMKGAPERILDRCSTIMIQGQEEPMDEMWREAFQSAYLELGGLGERVLGFCHLNLSSSQFPRGFTFDCDDTNFPTMQLCFLGLISMIDPPRAAVPDAVGKCRSAGIKVIMVTGDHPITAKAIAKGVGIISEGNETVEDIAERLNIPLSQVNPRDAKACVVHGSDLKEMSSEYLDDLLRNHTEIVFARTSPQQKLIIVEGCQRQGAIVAVTGDGVNDSPALKKADIGVAMGIAGSDVSKQAADMILLDDNFASIVTGVEEGRLIFDNLKKSIAYTLTSNIPEISPFLLFIIASVPLPLGTVTILCIDLGTDMVPAISLAYETAESDIMKRQPRNPKTDKLVNERLISMAYGQIGMIQALAGFFTYFVILAENGFLPRNLVGIRIDWDDREVNDLEDSFGQQWTYEQRKIVEFTCHTAFFTSIVVVQWADLIICKTRRNSLFQQGMKNRILIFGLFVETALAAFLSYCPGMDVALRMYPLKILWWFCGIPYSLLIFIYDEVRKFILRRQPGDGFEYYCYFYTYCQTSFRSCAFSTNGPSFPAFSKAAEIYQPPSRMQTSQC</sequence>
<comment type="subunit">
    <text evidence="21">The sodium/potassium-transporting ATPase is composed of a catalytic alpha subunit, an auxiliary non-catalytic beta subunit and an additional regulatory subunit.</text>
</comment>
<feature type="transmembrane region" description="Helical" evidence="22">
    <location>
        <begin position="938"/>
        <end position="955"/>
    </location>
</feature>
<feature type="transmembrane region" description="Helical" evidence="22">
    <location>
        <begin position="118"/>
        <end position="137"/>
    </location>
</feature>
<keyword evidence="15 22" id="KW-1133">Transmembrane helix</keyword>
<dbReference type="InterPro" id="IPR006068">
    <property type="entry name" value="ATPase_P-typ_cation-transptr_C"/>
</dbReference>
<keyword evidence="19" id="KW-0739">Sodium transport</keyword>
<dbReference type="SFLD" id="SFLDG00002">
    <property type="entry name" value="C1.7:_P-type_atpase_like"/>
    <property type="match status" value="1"/>
</dbReference>
<dbReference type="GO" id="GO:0006883">
    <property type="term" value="P:intracellular sodium ion homeostasis"/>
    <property type="evidence" value="ECO:0007669"/>
    <property type="project" value="TreeGrafter"/>
</dbReference>
<dbReference type="GO" id="GO:0005524">
    <property type="term" value="F:ATP binding"/>
    <property type="evidence" value="ECO:0007669"/>
    <property type="project" value="UniProtKB-KW"/>
</dbReference>
<dbReference type="FunFam" id="2.70.150.10:FF:000106">
    <property type="entry name" value="Sodium/potassium-transporting ATPase subunit alpha"/>
    <property type="match status" value="1"/>
</dbReference>
<reference evidence="26" key="1">
    <citation type="submission" date="2012-01" db="EMBL/GenBank/DDBJ databases">
        <title>The Genome Sequence of Oreochromis niloticus (Nile Tilapia).</title>
        <authorList>
            <consortium name="Broad Institute Genome Assembly Team"/>
            <consortium name="Broad Institute Sequencing Platform"/>
            <person name="Di Palma F."/>
            <person name="Johnson J."/>
            <person name="Lander E.S."/>
            <person name="Lindblad-Toh K."/>
        </authorList>
    </citation>
    <scope>NUCLEOTIDE SEQUENCE [LARGE SCALE GENOMIC DNA]</scope>
</reference>
<reference evidence="25" key="2">
    <citation type="submission" date="2025-08" db="UniProtKB">
        <authorList>
            <consortium name="Ensembl"/>
        </authorList>
    </citation>
    <scope>IDENTIFICATION</scope>
</reference>
<dbReference type="PRINTS" id="PR00119">
    <property type="entry name" value="CATATPASE"/>
</dbReference>
<comment type="function">
    <text evidence="20">This is the catalytic component of the active enzyme, which catalyzes the hydrolysis of ATP coupled with the exchange of sodium and potassium ions across the plasma membrane. This action creates the electrochemical gradient of sodium and potassium ions, providing the energy for active transport of various nutrients.</text>
</comment>
<evidence type="ECO:0000256" key="16">
    <source>
        <dbReference type="ARBA" id="ARBA00023053"/>
    </source>
</evidence>
<dbReference type="SUPFAM" id="SSF56784">
    <property type="entry name" value="HAD-like"/>
    <property type="match status" value="1"/>
</dbReference>
<dbReference type="Gene3D" id="2.70.150.10">
    <property type="entry name" value="Calcium-transporting ATPase, cytoplasmic transduction domain A"/>
    <property type="match status" value="1"/>
</dbReference>
<dbReference type="InterPro" id="IPR001757">
    <property type="entry name" value="P_typ_ATPase"/>
</dbReference>
<dbReference type="GeneTree" id="ENSGT00940000159936"/>
<dbReference type="FunFam" id="3.40.1110.10:FF:000001">
    <property type="entry name" value="Sodium/potassium-transporting ATPase subunit alpha"/>
    <property type="match status" value="1"/>
</dbReference>
<dbReference type="Pfam" id="PF00689">
    <property type="entry name" value="Cation_ATPase_C"/>
    <property type="match status" value="1"/>
</dbReference>
<dbReference type="InterPro" id="IPR023214">
    <property type="entry name" value="HAD_sf"/>
</dbReference>
<accession>A0A669CDI2</accession>
<dbReference type="InterPro" id="IPR018303">
    <property type="entry name" value="ATPase_P-typ_P_site"/>
</dbReference>
<dbReference type="GO" id="GO:0016887">
    <property type="term" value="F:ATP hydrolysis activity"/>
    <property type="evidence" value="ECO:0007669"/>
    <property type="project" value="InterPro"/>
</dbReference>
<name>A0A669CDI2_ORENI</name>
<dbReference type="Pfam" id="PF00690">
    <property type="entry name" value="Cation_ATPase_N"/>
    <property type="match status" value="1"/>
</dbReference>
<dbReference type="SUPFAM" id="SSF81653">
    <property type="entry name" value="Calcium ATPase, transduction domain A"/>
    <property type="match status" value="1"/>
</dbReference>
<dbReference type="InterPro" id="IPR008250">
    <property type="entry name" value="ATPase_P-typ_transduc_dom_A_sf"/>
</dbReference>
<keyword evidence="13 22" id="KW-0630">Potassium</keyword>
<feature type="domain" description="Cation-transporting P-type ATPase N-terminal" evidence="24">
    <location>
        <begin position="30"/>
        <end position="104"/>
    </location>
</feature>
<evidence type="ECO:0000256" key="11">
    <source>
        <dbReference type="ARBA" id="ARBA00022840"/>
    </source>
</evidence>
<evidence type="ECO:0000313" key="26">
    <source>
        <dbReference type="Proteomes" id="UP000005207"/>
    </source>
</evidence>
<dbReference type="PRINTS" id="PR00121">
    <property type="entry name" value="NAKATPASE"/>
</dbReference>
<dbReference type="InterPro" id="IPR044492">
    <property type="entry name" value="P_typ_ATPase_HD_dom"/>
</dbReference>
<feature type="transmembrane region" description="Helical" evidence="22">
    <location>
        <begin position="970"/>
        <end position="986"/>
    </location>
</feature>
<dbReference type="FunFam" id="1.20.1110.10:FF:000095">
    <property type="entry name" value="Sodium/potassium-transporting ATPase subunit alpha-1"/>
    <property type="match status" value="2"/>
</dbReference>
<evidence type="ECO:0000256" key="19">
    <source>
        <dbReference type="ARBA" id="ARBA00023201"/>
    </source>
</evidence>
<evidence type="ECO:0000256" key="3">
    <source>
        <dbReference type="ARBA" id="ARBA00022448"/>
    </source>
</evidence>
<keyword evidence="12" id="KW-0460">Magnesium</keyword>
<dbReference type="NCBIfam" id="TIGR01106">
    <property type="entry name" value="ATPase-IIC_X-K"/>
    <property type="match status" value="1"/>
</dbReference>
<dbReference type="SMART" id="SM00831">
    <property type="entry name" value="Cation_ATPase_N"/>
    <property type="match status" value="1"/>
</dbReference>
<keyword evidence="10 22" id="KW-0547">Nucleotide-binding</keyword>